<organism evidence="2 3">
    <name type="scientific">Dactylosporangium sucinum</name>
    <dbReference type="NCBI Taxonomy" id="1424081"/>
    <lineage>
        <taxon>Bacteria</taxon>
        <taxon>Bacillati</taxon>
        <taxon>Actinomycetota</taxon>
        <taxon>Actinomycetes</taxon>
        <taxon>Micromonosporales</taxon>
        <taxon>Micromonosporaceae</taxon>
        <taxon>Dactylosporangium</taxon>
    </lineage>
</organism>
<accession>A0A917TWE1</accession>
<dbReference type="InterPro" id="IPR029069">
    <property type="entry name" value="HotDog_dom_sf"/>
</dbReference>
<reference evidence="2" key="2">
    <citation type="submission" date="2020-09" db="EMBL/GenBank/DDBJ databases">
        <authorList>
            <person name="Sun Q."/>
            <person name="Ohkuma M."/>
        </authorList>
    </citation>
    <scope>NUCLEOTIDE SEQUENCE</scope>
    <source>
        <strain evidence="2">JCM 19831</strain>
    </source>
</reference>
<sequence length="170" mass="19262">MSGPQRWYEELVGIPQYTQVAEFPVEQGYIWTGCASVENGNPLFWDADAAAEITGGPIAPPTMLSTWFRPHHWAPDRGLELLPLQAHFDLKERLRLPEAIVSHNTLVFHEPVRVGDTMTTSQVLRSVSEPKTTRLGTGLFWVVDVEYRNQRGDLVGVDSYTFFGYRRDGQ</sequence>
<feature type="domain" description="FAS1-like dehydratase" evidence="1">
    <location>
        <begin position="21"/>
        <end position="155"/>
    </location>
</feature>
<dbReference type="Gene3D" id="3.10.129.10">
    <property type="entry name" value="Hotdog Thioesterase"/>
    <property type="match status" value="1"/>
</dbReference>
<dbReference type="Pfam" id="PF13452">
    <property type="entry name" value="FAS1_DH_region"/>
    <property type="match status" value="1"/>
</dbReference>
<dbReference type="CDD" id="cd03441">
    <property type="entry name" value="R_hydratase_like"/>
    <property type="match status" value="1"/>
</dbReference>
<evidence type="ECO:0000313" key="3">
    <source>
        <dbReference type="Proteomes" id="UP000642070"/>
    </source>
</evidence>
<dbReference type="InterPro" id="IPR039569">
    <property type="entry name" value="FAS1-like_DH_region"/>
</dbReference>
<dbReference type="SUPFAM" id="SSF54637">
    <property type="entry name" value="Thioesterase/thiol ester dehydrase-isomerase"/>
    <property type="match status" value="1"/>
</dbReference>
<dbReference type="EMBL" id="BMPI01000021">
    <property type="protein sequence ID" value="GGM38839.1"/>
    <property type="molecule type" value="Genomic_DNA"/>
</dbReference>
<gene>
    <name evidence="2" type="ORF">GCM10007977_045420</name>
</gene>
<dbReference type="AlphaFoldDB" id="A0A917TWE1"/>
<comment type="caution">
    <text evidence="2">The sequence shown here is derived from an EMBL/GenBank/DDBJ whole genome shotgun (WGS) entry which is preliminary data.</text>
</comment>
<reference evidence="2" key="1">
    <citation type="journal article" date="2014" name="Int. J. Syst. Evol. Microbiol.">
        <title>Complete genome sequence of Corynebacterium casei LMG S-19264T (=DSM 44701T), isolated from a smear-ripened cheese.</title>
        <authorList>
            <consortium name="US DOE Joint Genome Institute (JGI-PGF)"/>
            <person name="Walter F."/>
            <person name="Albersmeier A."/>
            <person name="Kalinowski J."/>
            <person name="Ruckert C."/>
        </authorList>
    </citation>
    <scope>NUCLEOTIDE SEQUENCE</scope>
    <source>
        <strain evidence="2">JCM 19831</strain>
    </source>
</reference>
<evidence type="ECO:0000259" key="1">
    <source>
        <dbReference type="Pfam" id="PF13452"/>
    </source>
</evidence>
<dbReference type="Proteomes" id="UP000642070">
    <property type="component" value="Unassembled WGS sequence"/>
</dbReference>
<protein>
    <recommendedName>
        <fullName evidence="1">FAS1-like dehydratase domain-containing protein</fullName>
    </recommendedName>
</protein>
<proteinExistence type="predicted"/>
<name>A0A917TWE1_9ACTN</name>
<dbReference type="RefSeq" id="WP_190251909.1">
    <property type="nucleotide sequence ID" value="NZ_BMPI01000021.1"/>
</dbReference>
<evidence type="ECO:0000313" key="2">
    <source>
        <dbReference type="EMBL" id="GGM38839.1"/>
    </source>
</evidence>
<keyword evidence="3" id="KW-1185">Reference proteome</keyword>